<organism evidence="1 2">
    <name type="scientific">Apiospora arundinis</name>
    <dbReference type="NCBI Taxonomy" id="335852"/>
    <lineage>
        <taxon>Eukaryota</taxon>
        <taxon>Fungi</taxon>
        <taxon>Dikarya</taxon>
        <taxon>Ascomycota</taxon>
        <taxon>Pezizomycotina</taxon>
        <taxon>Sordariomycetes</taxon>
        <taxon>Xylariomycetidae</taxon>
        <taxon>Amphisphaeriales</taxon>
        <taxon>Apiosporaceae</taxon>
        <taxon>Apiospora</taxon>
    </lineage>
</organism>
<sequence>MNAFKRVAKVAATGIAGTAAGIGIGTSWLVASTTLITPIPRDDPLWKSPTLKKLNYLENPILADVCIKRIPLSKIRPELLEDETKLTTEFARGVWSGWAFEPQRRLFTKIFRTPENSHLKFSRREIAGCTFELGTEFIDQFEVVERSKNEVTMREGGSPRDSAPREVDGLITTTARVDRDAGEVELTLSTRFFKGRENITDGTMPVPYLIERLHYLYARALVQSGSSALTR</sequence>
<dbReference type="EMBL" id="JAPCWZ010000009">
    <property type="protein sequence ID" value="KAK8852071.1"/>
    <property type="molecule type" value="Genomic_DNA"/>
</dbReference>
<evidence type="ECO:0000313" key="1">
    <source>
        <dbReference type="EMBL" id="KAK8852071.1"/>
    </source>
</evidence>
<reference evidence="1 2" key="1">
    <citation type="journal article" date="2024" name="IMA Fungus">
        <title>Apiospora arundinis, a panoply of carbohydrate-active enzymes and secondary metabolites.</title>
        <authorList>
            <person name="Sorensen T."/>
            <person name="Petersen C."/>
            <person name="Muurmann A.T."/>
            <person name="Christiansen J.V."/>
            <person name="Brundto M.L."/>
            <person name="Overgaard C.K."/>
            <person name="Boysen A.T."/>
            <person name="Wollenberg R.D."/>
            <person name="Larsen T.O."/>
            <person name="Sorensen J.L."/>
            <person name="Nielsen K.L."/>
            <person name="Sondergaard T.E."/>
        </authorList>
    </citation>
    <scope>NUCLEOTIDE SEQUENCE [LARGE SCALE GENOMIC DNA]</scope>
    <source>
        <strain evidence="1 2">AAU 773</strain>
    </source>
</reference>
<comment type="caution">
    <text evidence="1">The sequence shown here is derived from an EMBL/GenBank/DDBJ whole genome shotgun (WGS) entry which is preliminary data.</text>
</comment>
<accession>A0ABR2HSN4</accession>
<name>A0ABR2HSN4_9PEZI</name>
<keyword evidence="2" id="KW-1185">Reference proteome</keyword>
<dbReference type="Proteomes" id="UP001390339">
    <property type="component" value="Unassembled WGS sequence"/>
</dbReference>
<gene>
    <name evidence="1" type="ORF">PGQ11_014550</name>
</gene>
<evidence type="ECO:0000313" key="2">
    <source>
        <dbReference type="Proteomes" id="UP001390339"/>
    </source>
</evidence>
<protein>
    <submittedName>
        <fullName evidence="1">Fad linked oxidase</fullName>
    </submittedName>
</protein>
<proteinExistence type="predicted"/>